<organism evidence="9 10">
    <name type="scientific">Jiulongibacter sediminis</name>
    <dbReference type="NCBI Taxonomy" id="1605367"/>
    <lineage>
        <taxon>Bacteria</taxon>
        <taxon>Pseudomonadati</taxon>
        <taxon>Bacteroidota</taxon>
        <taxon>Cytophagia</taxon>
        <taxon>Cytophagales</taxon>
        <taxon>Leadbetterellaceae</taxon>
        <taxon>Jiulongibacter</taxon>
    </lineage>
</organism>
<comment type="caution">
    <text evidence="9">The sequence shown here is derived from an EMBL/GenBank/DDBJ whole genome shotgun (WGS) entry which is preliminary data.</text>
</comment>
<evidence type="ECO:0000256" key="2">
    <source>
        <dbReference type="ARBA" id="ARBA00022475"/>
    </source>
</evidence>
<evidence type="ECO:0000256" key="1">
    <source>
        <dbReference type="ARBA" id="ARBA00004162"/>
    </source>
</evidence>
<protein>
    <submittedName>
        <fullName evidence="9">Phage-shock protein</fullName>
    </submittedName>
</protein>
<dbReference type="InterPro" id="IPR052027">
    <property type="entry name" value="PspC"/>
</dbReference>
<dbReference type="OrthoDB" id="5772680at2"/>
<dbReference type="Pfam" id="PF04024">
    <property type="entry name" value="PspC"/>
    <property type="match status" value="1"/>
</dbReference>
<evidence type="ECO:0000313" key="10">
    <source>
        <dbReference type="Proteomes" id="UP000050454"/>
    </source>
</evidence>
<dbReference type="PANTHER" id="PTHR33885">
    <property type="entry name" value="PHAGE SHOCK PROTEIN C"/>
    <property type="match status" value="1"/>
</dbReference>
<comment type="subcellular location">
    <subcellularLocation>
        <location evidence="1">Cell membrane</location>
        <topology evidence="1">Single-pass membrane protein</topology>
    </subcellularLocation>
</comment>
<evidence type="ECO:0000259" key="7">
    <source>
        <dbReference type="Pfam" id="PF04024"/>
    </source>
</evidence>
<sequence length="166" mass="18499">MKKRLRRIKNHQSVLGGVCEGLGEYFGIDPVIFRIIFAVLFLTPYPSFITYLILWVVLPEEESSFAYASGNYESTSSKTTNFSTMSNHSKNGNLVGGVILIVLGAIFAFRTFFDINLFHYIGKMWPLFLIGLGVWIIVRDKDDNNGFDSNNGYSDPGAGTGSSETF</sequence>
<evidence type="ECO:0000256" key="3">
    <source>
        <dbReference type="ARBA" id="ARBA00022692"/>
    </source>
</evidence>
<keyword evidence="3 6" id="KW-0812">Transmembrane</keyword>
<dbReference type="InterPro" id="IPR054331">
    <property type="entry name" value="LiaF_TM"/>
</dbReference>
<feature type="domain" description="LiaF transmembrane" evidence="8">
    <location>
        <begin position="96"/>
        <end position="143"/>
    </location>
</feature>
<feature type="transmembrane region" description="Helical" evidence="6">
    <location>
        <begin position="35"/>
        <end position="58"/>
    </location>
</feature>
<proteinExistence type="predicted"/>
<evidence type="ECO:0000256" key="6">
    <source>
        <dbReference type="SAM" id="Phobius"/>
    </source>
</evidence>
<dbReference type="InterPro" id="IPR007168">
    <property type="entry name" value="Phageshock_PspC_N"/>
</dbReference>
<feature type="domain" description="Phage shock protein PspC N-terminal" evidence="7">
    <location>
        <begin position="3"/>
        <end position="61"/>
    </location>
</feature>
<dbReference type="PANTHER" id="PTHR33885:SF3">
    <property type="entry name" value="PHAGE SHOCK PROTEIN C"/>
    <property type="match status" value="1"/>
</dbReference>
<name>A0A0P7BYI6_9BACT</name>
<dbReference type="Proteomes" id="UP000050454">
    <property type="component" value="Unassembled WGS sequence"/>
</dbReference>
<feature type="transmembrane region" description="Helical" evidence="6">
    <location>
        <begin position="120"/>
        <end position="138"/>
    </location>
</feature>
<evidence type="ECO:0000259" key="8">
    <source>
        <dbReference type="Pfam" id="PF22570"/>
    </source>
</evidence>
<gene>
    <name evidence="9" type="ORF">AFM12_02870</name>
</gene>
<dbReference type="RefSeq" id="WP_055143763.1">
    <property type="nucleotide sequence ID" value="NZ_JXSZ01000005.1"/>
</dbReference>
<reference evidence="9 10" key="1">
    <citation type="submission" date="2015-07" db="EMBL/GenBank/DDBJ databases">
        <title>The draft genome sequence of Leadbetterella sp. JN14-9.</title>
        <authorList>
            <person name="Liu Y."/>
            <person name="Du J."/>
            <person name="Shao Z."/>
        </authorList>
    </citation>
    <scope>NUCLEOTIDE SEQUENCE [LARGE SCALE GENOMIC DNA]</scope>
    <source>
        <strain evidence="9 10">JN14-9</strain>
    </source>
</reference>
<keyword evidence="4 6" id="KW-1133">Transmembrane helix</keyword>
<dbReference type="EMBL" id="LGTQ01000005">
    <property type="protein sequence ID" value="KPM49560.1"/>
    <property type="molecule type" value="Genomic_DNA"/>
</dbReference>
<dbReference type="GO" id="GO:0005886">
    <property type="term" value="C:plasma membrane"/>
    <property type="evidence" value="ECO:0007669"/>
    <property type="project" value="UniProtKB-SubCell"/>
</dbReference>
<keyword evidence="2" id="KW-1003">Cell membrane</keyword>
<dbReference type="STRING" id="1605367.AFM12_02870"/>
<evidence type="ECO:0000256" key="5">
    <source>
        <dbReference type="ARBA" id="ARBA00023136"/>
    </source>
</evidence>
<keyword evidence="5 6" id="KW-0472">Membrane</keyword>
<dbReference type="AlphaFoldDB" id="A0A0P7BYI6"/>
<feature type="transmembrane region" description="Helical" evidence="6">
    <location>
        <begin position="94"/>
        <end position="113"/>
    </location>
</feature>
<accession>A0A0P7BYI6</accession>
<evidence type="ECO:0000256" key="4">
    <source>
        <dbReference type="ARBA" id="ARBA00022989"/>
    </source>
</evidence>
<dbReference type="Pfam" id="PF22570">
    <property type="entry name" value="LiaF-TM"/>
    <property type="match status" value="1"/>
</dbReference>
<keyword evidence="10" id="KW-1185">Reference proteome</keyword>
<evidence type="ECO:0000313" key="9">
    <source>
        <dbReference type="EMBL" id="KPM49560.1"/>
    </source>
</evidence>